<comment type="caution">
    <text evidence="1">The sequence shown here is derived from an EMBL/GenBank/DDBJ whole genome shotgun (WGS) entry which is preliminary data.</text>
</comment>
<proteinExistence type="predicted"/>
<dbReference type="Proteomes" id="UP000193136">
    <property type="component" value="Unassembled WGS sequence"/>
</dbReference>
<dbReference type="RefSeq" id="WP_085009666.1">
    <property type="nucleotide sequence ID" value="NZ_NAAD01000004.1"/>
</dbReference>
<accession>A0A1X0YAI6</accession>
<gene>
    <name evidence="1" type="ORF">B5V00_05010</name>
</gene>
<sequence length="140" mass="16213">MSIRLLWLLFLLPVLVGCAGFGGALETPRKTFESDNVDFMQRLRWKDINGAAQHVAKPRRKAFRDLFVGQDDLKITDVRLDSVEFSEDGEEVDSTIVIEYYRLPSTRVRTRRYELHWTFFNADQPTPVGWQITSDIPPIP</sequence>
<keyword evidence="2" id="KW-1185">Reference proteome</keyword>
<dbReference type="AlphaFoldDB" id="A0A1X0YAI6"/>
<name>A0A1X0YAI6_9BACT</name>
<dbReference type="PROSITE" id="PS51257">
    <property type="entry name" value="PROKAR_LIPOPROTEIN"/>
    <property type="match status" value="1"/>
</dbReference>
<protein>
    <recommendedName>
        <fullName evidence="3">DUF4829 domain-containing protein</fullName>
    </recommendedName>
</protein>
<organism evidence="1 2">
    <name type="scientific">Geothermobacter hydrogeniphilus</name>
    <dbReference type="NCBI Taxonomy" id="1969733"/>
    <lineage>
        <taxon>Bacteria</taxon>
        <taxon>Pseudomonadati</taxon>
        <taxon>Thermodesulfobacteriota</taxon>
        <taxon>Desulfuromonadia</taxon>
        <taxon>Desulfuromonadales</taxon>
        <taxon>Geothermobacteraceae</taxon>
        <taxon>Geothermobacter</taxon>
    </lineage>
</organism>
<dbReference type="OrthoDB" id="5402051at2"/>
<dbReference type="STRING" id="1969733.B5V00_05010"/>
<reference evidence="1 2" key="1">
    <citation type="submission" date="2017-03" db="EMBL/GenBank/DDBJ databases">
        <title>Genome sequence of Geothermobacter sp. EPR-M, Deep-Sea Iron Reducer.</title>
        <authorList>
            <person name="Tully B."/>
            <person name="Savalia P."/>
            <person name="Abuyen K."/>
            <person name="Baughan C."/>
            <person name="Romero E."/>
            <person name="Ronkowski C."/>
            <person name="Torres B."/>
            <person name="Tremblay J."/>
            <person name="Trujillo A."/>
            <person name="Tyler M."/>
            <person name="Perez-Rodriguez I."/>
            <person name="Amend J."/>
        </authorList>
    </citation>
    <scope>NUCLEOTIDE SEQUENCE [LARGE SCALE GENOMIC DNA]</scope>
    <source>
        <strain evidence="1 2">EPR-M</strain>
    </source>
</reference>
<evidence type="ECO:0000313" key="2">
    <source>
        <dbReference type="Proteomes" id="UP000193136"/>
    </source>
</evidence>
<dbReference type="EMBL" id="NAAD01000004">
    <property type="protein sequence ID" value="ORJ62112.1"/>
    <property type="molecule type" value="Genomic_DNA"/>
</dbReference>
<evidence type="ECO:0000313" key="1">
    <source>
        <dbReference type="EMBL" id="ORJ62112.1"/>
    </source>
</evidence>
<evidence type="ECO:0008006" key="3">
    <source>
        <dbReference type="Google" id="ProtNLM"/>
    </source>
</evidence>